<dbReference type="PANTHER" id="PTHR35093:SF8">
    <property type="entry name" value="OUTER MEMBRANE PROTEIN NMB0088-RELATED"/>
    <property type="match status" value="1"/>
</dbReference>
<protein>
    <submittedName>
        <fullName evidence="9">Outer membrane protein transport protein</fullName>
    </submittedName>
</protein>
<dbReference type="Proteomes" id="UP000704611">
    <property type="component" value="Unassembled WGS sequence"/>
</dbReference>
<comment type="similarity">
    <text evidence="2">Belongs to the OmpP1/FadL family.</text>
</comment>
<sequence length="490" mass="52746">MNFSKTRLSLAVLLAVGSTNAAAEGYKLFEQSVSSMGNAYAGRGAQITDASLVYSNPAAITRLSAPELSAGLNLINAKTNYRNASAQSANGHPVVGRTEGANSLNELIPFAFYADNVTEQLSWGIGFYVPFGLSSDYDNDFVGRYFADETAIQVLSLQPAIGYKLNEQWSVGVGISVNHVEGTLSKYKDHSGLCELGAATTNAMFGAPVYNDAYCNSHYEVTGDDVAFGYTLGIHGEPVAGTRLAFTWHSAVRYTLKGDSVITNTPITGASVAGNPNYQVVAPQLPAIDLSTGKLAANSQLTEASQLALTTPASAAFSLDQQLTKALSVQLSLAWTEWSEFQSIDIVSNDPAPSISLNTQRPPNLNSTGYIGFIPQQWQNSWSAALGLNYVYQAGLTLKAGVAFDENPIAASHKTARIPTDDRVWLTVGANWQLHSQLSMDIAYGHLFTGDVSVNEREYNVQNEPLYNSGYQGQYSNKGQLLAVQFNYRF</sequence>
<evidence type="ECO:0000313" key="9">
    <source>
        <dbReference type="EMBL" id="MBV2128577.1"/>
    </source>
</evidence>
<evidence type="ECO:0000256" key="1">
    <source>
        <dbReference type="ARBA" id="ARBA00004571"/>
    </source>
</evidence>
<proteinExistence type="inferred from homology"/>
<keyword evidence="7" id="KW-0998">Cell outer membrane</keyword>
<accession>A0ABS6MIF1</accession>
<reference evidence="9 10" key="1">
    <citation type="submission" date="2021-06" db="EMBL/GenBank/DDBJ databases">
        <title>Rheinheimera indica sp. nov., isolated from deep-sea sediment.</title>
        <authorList>
            <person name="Wang Z."/>
            <person name="Zhang X.-Y."/>
        </authorList>
    </citation>
    <scope>NUCLEOTIDE SEQUENCE [LARGE SCALE GENOMIC DNA]</scope>
    <source>
        <strain evidence="9 10">SM2107</strain>
    </source>
</reference>
<evidence type="ECO:0000256" key="4">
    <source>
        <dbReference type="ARBA" id="ARBA00022692"/>
    </source>
</evidence>
<evidence type="ECO:0000256" key="7">
    <source>
        <dbReference type="ARBA" id="ARBA00023237"/>
    </source>
</evidence>
<dbReference type="Pfam" id="PF03349">
    <property type="entry name" value="Toluene_X"/>
    <property type="match status" value="1"/>
</dbReference>
<evidence type="ECO:0000256" key="8">
    <source>
        <dbReference type="SAM" id="SignalP"/>
    </source>
</evidence>
<keyword evidence="5 8" id="KW-0732">Signal</keyword>
<evidence type="ECO:0000256" key="2">
    <source>
        <dbReference type="ARBA" id="ARBA00008163"/>
    </source>
</evidence>
<evidence type="ECO:0000256" key="6">
    <source>
        <dbReference type="ARBA" id="ARBA00023136"/>
    </source>
</evidence>
<keyword evidence="3" id="KW-1134">Transmembrane beta strand</keyword>
<dbReference type="EMBL" id="JAHRID010000002">
    <property type="protein sequence ID" value="MBV2128577.1"/>
    <property type="molecule type" value="Genomic_DNA"/>
</dbReference>
<evidence type="ECO:0000313" key="10">
    <source>
        <dbReference type="Proteomes" id="UP000704611"/>
    </source>
</evidence>
<organism evidence="9 10">
    <name type="scientific">Arsukibacterium indicum</name>
    <dbReference type="NCBI Taxonomy" id="2848612"/>
    <lineage>
        <taxon>Bacteria</taxon>
        <taxon>Pseudomonadati</taxon>
        <taxon>Pseudomonadota</taxon>
        <taxon>Gammaproteobacteria</taxon>
        <taxon>Chromatiales</taxon>
        <taxon>Chromatiaceae</taxon>
        <taxon>Arsukibacterium</taxon>
    </lineage>
</organism>
<keyword evidence="10" id="KW-1185">Reference proteome</keyword>
<keyword evidence="4" id="KW-0812">Transmembrane</keyword>
<evidence type="ECO:0000256" key="5">
    <source>
        <dbReference type="ARBA" id="ARBA00022729"/>
    </source>
</evidence>
<name>A0ABS6MIF1_9GAMM</name>
<feature type="signal peptide" evidence="8">
    <location>
        <begin position="1"/>
        <end position="23"/>
    </location>
</feature>
<feature type="chain" id="PRO_5047409073" evidence="8">
    <location>
        <begin position="24"/>
        <end position="490"/>
    </location>
</feature>
<dbReference type="PANTHER" id="PTHR35093">
    <property type="entry name" value="OUTER MEMBRANE PROTEIN NMB0088-RELATED"/>
    <property type="match status" value="1"/>
</dbReference>
<keyword evidence="6" id="KW-0472">Membrane</keyword>
<comment type="caution">
    <text evidence="9">The sequence shown here is derived from an EMBL/GenBank/DDBJ whole genome shotgun (WGS) entry which is preliminary data.</text>
</comment>
<evidence type="ECO:0000256" key="3">
    <source>
        <dbReference type="ARBA" id="ARBA00022452"/>
    </source>
</evidence>
<dbReference type="RefSeq" id="WP_217668084.1">
    <property type="nucleotide sequence ID" value="NZ_JAHRID010000002.1"/>
</dbReference>
<dbReference type="InterPro" id="IPR005017">
    <property type="entry name" value="OMPP1/FadL/TodX"/>
</dbReference>
<gene>
    <name evidence="9" type="ORF">KQY15_05655</name>
</gene>
<comment type="subcellular location">
    <subcellularLocation>
        <location evidence="1">Cell outer membrane</location>
        <topology evidence="1">Multi-pass membrane protein</topology>
    </subcellularLocation>
</comment>